<dbReference type="GO" id="GO:0009279">
    <property type="term" value="C:cell outer membrane"/>
    <property type="evidence" value="ECO:0007669"/>
    <property type="project" value="UniProtKB-SubCell"/>
</dbReference>
<evidence type="ECO:0000256" key="2">
    <source>
        <dbReference type="ARBA" id="ARBA00008163"/>
    </source>
</evidence>
<evidence type="ECO:0000256" key="4">
    <source>
        <dbReference type="ARBA" id="ARBA00022692"/>
    </source>
</evidence>
<comment type="similarity">
    <text evidence="2">Belongs to the OmpP1/FadL family.</text>
</comment>
<dbReference type="PANTHER" id="PTHR35093">
    <property type="entry name" value="OUTER MEMBRANE PROTEIN NMB0088-RELATED"/>
    <property type="match status" value="1"/>
</dbReference>
<dbReference type="SUPFAM" id="SSF56935">
    <property type="entry name" value="Porins"/>
    <property type="match status" value="1"/>
</dbReference>
<evidence type="ECO:0000256" key="7">
    <source>
        <dbReference type="ARBA" id="ARBA00023237"/>
    </source>
</evidence>
<dbReference type="AlphaFoldDB" id="A0A6M0CJL6"/>
<dbReference type="PANTHER" id="PTHR35093:SF8">
    <property type="entry name" value="OUTER MEMBRANE PROTEIN NMB0088-RELATED"/>
    <property type="match status" value="1"/>
</dbReference>
<feature type="signal peptide" evidence="8">
    <location>
        <begin position="1"/>
        <end position="20"/>
    </location>
</feature>
<keyword evidence="10" id="KW-1185">Reference proteome</keyword>
<comment type="caution">
    <text evidence="9">The sequence shown here is derived from an EMBL/GenBank/DDBJ whole genome shotgun (WGS) entry which is preliminary data.</text>
</comment>
<evidence type="ECO:0000256" key="8">
    <source>
        <dbReference type="SAM" id="SignalP"/>
    </source>
</evidence>
<gene>
    <name evidence="9" type="ORF">GWK10_12995</name>
</gene>
<organism evidence="9 10">
    <name type="scientific">Spongiivirga citrea</name>
    <dbReference type="NCBI Taxonomy" id="1481457"/>
    <lineage>
        <taxon>Bacteria</taxon>
        <taxon>Pseudomonadati</taxon>
        <taxon>Bacteroidota</taxon>
        <taxon>Flavobacteriia</taxon>
        <taxon>Flavobacteriales</taxon>
        <taxon>Flavobacteriaceae</taxon>
        <taxon>Spongiivirga</taxon>
    </lineage>
</organism>
<keyword evidence="7" id="KW-0998">Cell outer membrane</keyword>
<keyword evidence="3" id="KW-1134">Transmembrane beta strand</keyword>
<evidence type="ECO:0000256" key="6">
    <source>
        <dbReference type="ARBA" id="ARBA00023136"/>
    </source>
</evidence>
<dbReference type="InterPro" id="IPR005017">
    <property type="entry name" value="OMPP1/FadL/TodX"/>
</dbReference>
<dbReference type="Proteomes" id="UP000474296">
    <property type="component" value="Unassembled WGS sequence"/>
</dbReference>
<dbReference type="GO" id="GO:0015483">
    <property type="term" value="F:long-chain fatty acid transporting porin activity"/>
    <property type="evidence" value="ECO:0007669"/>
    <property type="project" value="TreeGrafter"/>
</dbReference>
<proteinExistence type="inferred from homology"/>
<evidence type="ECO:0000256" key="1">
    <source>
        <dbReference type="ARBA" id="ARBA00004571"/>
    </source>
</evidence>
<dbReference type="EMBL" id="JAABOQ010000005">
    <property type="protein sequence ID" value="NER18135.1"/>
    <property type="molecule type" value="Genomic_DNA"/>
</dbReference>
<dbReference type="Pfam" id="PF03349">
    <property type="entry name" value="Toluene_X"/>
    <property type="match status" value="1"/>
</dbReference>
<evidence type="ECO:0000313" key="10">
    <source>
        <dbReference type="Proteomes" id="UP000474296"/>
    </source>
</evidence>
<evidence type="ECO:0000313" key="9">
    <source>
        <dbReference type="EMBL" id="NER18135.1"/>
    </source>
</evidence>
<keyword evidence="4" id="KW-0812">Transmembrane</keyword>
<accession>A0A6M0CJL6</accession>
<evidence type="ECO:0000256" key="5">
    <source>
        <dbReference type="ARBA" id="ARBA00022729"/>
    </source>
</evidence>
<keyword evidence="5 8" id="KW-0732">Signal</keyword>
<sequence>MKTKKIYFLVCLLFASAAYAGGYRVSVQGNKQLAMGHAGVAVISSAESLFFNPAAMSFLDGNLNVSLGVSGVFSNVAFQNADLGISTTTDGSIGTPLYGYGSYKINDWLSVGLAIYTPYGSKVAWPTDWAGSHLVNNIELQSIFIQPTVSIKLSQHLSIGGGPIYAIGSVNFNRNLSRTLANTEGERTNVTIDASGITAWGYNVGLLFRPSTKLNIGLNYRSEILVEADGGEADFENVPSALPGDFSDTTFDATLPLPAELTVGLSYQVTNKVLLAIDFNRAYWNVYEALDVQFNNSAGLSQNPRNYENASTYRFGLQYTANQRFVLRGGFYFDESPIQDGFYAPETPRNDSVGFTGGFTININSRLAVDASFLYLRFAEVDNSYDFFSDGSSFGGTYKSNAFIPGIGLSYKL</sequence>
<evidence type="ECO:0000256" key="3">
    <source>
        <dbReference type="ARBA" id="ARBA00022452"/>
    </source>
</evidence>
<keyword evidence="6" id="KW-0472">Membrane</keyword>
<dbReference type="Gene3D" id="2.40.160.60">
    <property type="entry name" value="Outer membrane protein transport protein (OMPP1/FadL/TodX)"/>
    <property type="match status" value="1"/>
</dbReference>
<name>A0A6M0CJL6_9FLAO</name>
<dbReference type="RefSeq" id="WP_164032814.1">
    <property type="nucleotide sequence ID" value="NZ_JAABOQ010000005.1"/>
</dbReference>
<reference evidence="9 10" key="1">
    <citation type="submission" date="2020-01" db="EMBL/GenBank/DDBJ databases">
        <title>Spongiivirga citrea KCTC 32990T.</title>
        <authorList>
            <person name="Wang G."/>
        </authorList>
    </citation>
    <scope>NUCLEOTIDE SEQUENCE [LARGE SCALE GENOMIC DNA]</scope>
    <source>
        <strain evidence="9 10">KCTC 32990</strain>
    </source>
</reference>
<protein>
    <submittedName>
        <fullName evidence="9">Transporter</fullName>
    </submittedName>
</protein>
<comment type="subcellular location">
    <subcellularLocation>
        <location evidence="1">Cell outer membrane</location>
        <topology evidence="1">Multi-pass membrane protein</topology>
    </subcellularLocation>
</comment>
<feature type="chain" id="PRO_5026806466" evidence="8">
    <location>
        <begin position="21"/>
        <end position="413"/>
    </location>
</feature>